<protein>
    <submittedName>
        <fullName evidence="3">BON domain-containing protein</fullName>
    </submittedName>
</protein>
<dbReference type="EMBL" id="JACLAW010000002">
    <property type="protein sequence ID" value="MBC2664676.1"/>
    <property type="molecule type" value="Genomic_DNA"/>
</dbReference>
<name>A0A7X1KKL8_9SPHN</name>
<feature type="region of interest" description="Disordered" evidence="1">
    <location>
        <begin position="141"/>
        <end position="164"/>
    </location>
</feature>
<keyword evidence="4" id="KW-1185">Reference proteome</keyword>
<proteinExistence type="predicted"/>
<evidence type="ECO:0000313" key="3">
    <source>
        <dbReference type="EMBL" id="MBC2664676.1"/>
    </source>
</evidence>
<dbReference type="PANTHER" id="PTHR34606">
    <property type="entry name" value="BON DOMAIN-CONTAINING PROTEIN"/>
    <property type="match status" value="1"/>
</dbReference>
<feature type="compositionally biased region" description="Basic and acidic residues" evidence="1">
    <location>
        <begin position="20"/>
        <end position="41"/>
    </location>
</feature>
<dbReference type="AlphaFoldDB" id="A0A7X1KKL8"/>
<feature type="region of interest" description="Disordered" evidence="1">
    <location>
        <begin position="101"/>
        <end position="120"/>
    </location>
</feature>
<feature type="domain" description="BON" evidence="2">
    <location>
        <begin position="163"/>
        <end position="231"/>
    </location>
</feature>
<gene>
    <name evidence="3" type="ORF">H7F51_03990</name>
</gene>
<dbReference type="Gene3D" id="3.30.1340.30">
    <property type="match status" value="1"/>
</dbReference>
<evidence type="ECO:0000259" key="2">
    <source>
        <dbReference type="PROSITE" id="PS50914"/>
    </source>
</evidence>
<evidence type="ECO:0000313" key="4">
    <source>
        <dbReference type="Proteomes" id="UP000566813"/>
    </source>
</evidence>
<feature type="compositionally biased region" description="Basic and acidic residues" evidence="1">
    <location>
        <begin position="141"/>
        <end position="154"/>
    </location>
</feature>
<dbReference type="Proteomes" id="UP000566813">
    <property type="component" value="Unassembled WGS sequence"/>
</dbReference>
<dbReference type="PANTHER" id="PTHR34606:SF15">
    <property type="entry name" value="BON DOMAIN-CONTAINING PROTEIN"/>
    <property type="match status" value="1"/>
</dbReference>
<organism evidence="3 4">
    <name type="scientific">Novosphingobium flavum</name>
    <dbReference type="NCBI Taxonomy" id="1778672"/>
    <lineage>
        <taxon>Bacteria</taxon>
        <taxon>Pseudomonadati</taxon>
        <taxon>Pseudomonadota</taxon>
        <taxon>Alphaproteobacteria</taxon>
        <taxon>Sphingomonadales</taxon>
        <taxon>Sphingomonadaceae</taxon>
        <taxon>Novosphingobium</taxon>
    </lineage>
</organism>
<comment type="caution">
    <text evidence="3">The sequence shown here is derived from an EMBL/GenBank/DDBJ whole genome shotgun (WGS) entry which is preliminary data.</text>
</comment>
<dbReference type="Pfam" id="PF04972">
    <property type="entry name" value="BON"/>
    <property type="match status" value="1"/>
</dbReference>
<feature type="region of interest" description="Disordered" evidence="1">
    <location>
        <begin position="1"/>
        <end position="70"/>
    </location>
</feature>
<dbReference type="InterPro" id="IPR007055">
    <property type="entry name" value="BON_dom"/>
</dbReference>
<dbReference type="InterPro" id="IPR014004">
    <property type="entry name" value="Transpt-assoc_nodulatn_dom_bac"/>
</dbReference>
<dbReference type="InterPro" id="IPR051686">
    <property type="entry name" value="Lipoprotein_DolP"/>
</dbReference>
<evidence type="ECO:0000256" key="1">
    <source>
        <dbReference type="SAM" id="MobiDB-lite"/>
    </source>
</evidence>
<dbReference type="RefSeq" id="WP_185662909.1">
    <property type="nucleotide sequence ID" value="NZ_JACLAW010000002.1"/>
</dbReference>
<reference evidence="3 4" key="1">
    <citation type="submission" date="2020-08" db="EMBL/GenBank/DDBJ databases">
        <title>The genome sequence of type strain Novosphingobium flavum NBRC 111647.</title>
        <authorList>
            <person name="Liu Y."/>
        </authorList>
    </citation>
    <scope>NUCLEOTIDE SEQUENCE [LARGE SCALE GENOMIC DNA]</scope>
    <source>
        <strain evidence="3 4">NBRC 111647</strain>
    </source>
</reference>
<sequence>MIDRSRREDEQQGQQGGWNDDPRGEGKRRGRTRQPEQREGAGADAPATGHGWSAQEGHHPAHGRDDWRAAGSQSFAADYGMRSGADYDRPMQRHAGYGLSRGDAFGSGYGPDYAHERSDHDPRHRGFLARAGDGIAAWFGHEEPPPRPEPDYRGRGPAGYTRSDERIREDVNDRLTDHPRLDARRITVTVENGEVTLDGKVSSRAAKRRAEDCIDYVSGVTHVQNNLRVEHWYDAWAAAAGMPTSTTGTSSLSLDPDD</sequence>
<accession>A0A7X1KKL8</accession>
<dbReference type="SMART" id="SM00749">
    <property type="entry name" value="BON"/>
    <property type="match status" value="1"/>
</dbReference>
<dbReference type="PROSITE" id="PS50914">
    <property type="entry name" value="BON"/>
    <property type="match status" value="1"/>
</dbReference>
<feature type="compositionally biased region" description="Basic and acidic residues" evidence="1">
    <location>
        <begin position="1"/>
        <end position="10"/>
    </location>
</feature>
<feature type="compositionally biased region" description="Basic and acidic residues" evidence="1">
    <location>
        <begin position="56"/>
        <end position="68"/>
    </location>
</feature>